<protein>
    <submittedName>
        <fullName evidence="1">Conjugal transfer protein TraF</fullName>
    </submittedName>
</protein>
<dbReference type="RefSeq" id="WP_205104946.1">
    <property type="nucleotide sequence ID" value="NZ_JACJJC010000179.1"/>
</dbReference>
<dbReference type="Gene3D" id="3.40.30.10">
    <property type="entry name" value="Glutaredoxin"/>
    <property type="match status" value="1"/>
</dbReference>
<dbReference type="Proteomes" id="UP000715095">
    <property type="component" value="Unassembled WGS sequence"/>
</dbReference>
<proteinExistence type="predicted"/>
<dbReference type="InterPro" id="IPR039555">
    <property type="entry name" value="TraF/TrbB"/>
</dbReference>
<keyword evidence="2" id="KW-1185">Reference proteome</keyword>
<organism evidence="1 2">
    <name type="scientific">Sutterella massiliensis</name>
    <dbReference type="NCBI Taxonomy" id="1816689"/>
    <lineage>
        <taxon>Bacteria</taxon>
        <taxon>Pseudomonadati</taxon>
        <taxon>Pseudomonadota</taxon>
        <taxon>Betaproteobacteria</taxon>
        <taxon>Burkholderiales</taxon>
        <taxon>Sutterellaceae</taxon>
        <taxon>Sutterella</taxon>
    </lineage>
</organism>
<gene>
    <name evidence="1" type="primary">traF</name>
    <name evidence="1" type="ORF">H6A60_11960</name>
</gene>
<evidence type="ECO:0000313" key="2">
    <source>
        <dbReference type="Proteomes" id="UP000715095"/>
    </source>
</evidence>
<dbReference type="InterPro" id="IPR036249">
    <property type="entry name" value="Thioredoxin-like_sf"/>
</dbReference>
<evidence type="ECO:0000313" key="1">
    <source>
        <dbReference type="EMBL" id="MBM6705180.1"/>
    </source>
</evidence>
<comment type="caution">
    <text evidence="1">The sequence shown here is derived from an EMBL/GenBank/DDBJ whole genome shotgun (WGS) entry which is preliminary data.</text>
</comment>
<reference evidence="1 2" key="1">
    <citation type="journal article" date="2021" name="Sci. Rep.">
        <title>The distribution of antibiotic resistance genes in chicken gut microbiota commensals.</title>
        <authorList>
            <person name="Juricova H."/>
            <person name="Matiasovicova J."/>
            <person name="Kubasova T."/>
            <person name="Cejkova D."/>
            <person name="Rychlik I."/>
        </authorList>
    </citation>
    <scope>NUCLEOTIDE SEQUENCE [LARGE SCALE GENOMIC DNA]</scope>
    <source>
        <strain evidence="1 2">An829</strain>
    </source>
</reference>
<accession>A0ABS2DUZ8</accession>
<feature type="non-terminal residue" evidence="1">
    <location>
        <position position="1"/>
    </location>
</feature>
<dbReference type="EMBL" id="JACJJC010000179">
    <property type="protein sequence ID" value="MBM6705180.1"/>
    <property type="molecule type" value="Genomic_DNA"/>
</dbReference>
<dbReference type="SUPFAM" id="SSF52833">
    <property type="entry name" value="Thioredoxin-like"/>
    <property type="match status" value="1"/>
</dbReference>
<sequence length="234" mass="25286">TFRRPTASFGINAVDRSAGQNTDALLKKIAERAGIFFFFKSDCRFCEAEAPLVGMLERDSGFDVLAISIDGGVLENQRFANTRVDAGHAAQLGVTATPALFLVSGDGRFESLGQGLMALPDLRRRIIVAAARQGWITESEFEETKPIINPESQIDLSRELPQLLLAAQNPAFAWGDPQAADFVAEHPEEASKVAQQDGFIAPANLIALFDGAGTDGRFDPNILSAESHEEDIQP</sequence>
<dbReference type="Pfam" id="PF13728">
    <property type="entry name" value="TraF"/>
    <property type="match status" value="1"/>
</dbReference>
<name>A0ABS2DUZ8_9BURK</name>